<protein>
    <submittedName>
        <fullName evidence="3">Chloramphenicol phosphotransferase</fullName>
    </submittedName>
</protein>
<evidence type="ECO:0000313" key="3">
    <source>
        <dbReference type="EMBL" id="QGQ96419.1"/>
    </source>
</evidence>
<dbReference type="Gene3D" id="3.40.50.300">
    <property type="entry name" value="P-loop containing nucleotide triphosphate hydrolases"/>
    <property type="match status" value="1"/>
</dbReference>
<evidence type="ECO:0000313" key="4">
    <source>
        <dbReference type="Proteomes" id="UP000426246"/>
    </source>
</evidence>
<dbReference type="OrthoDB" id="9811101at2"/>
<dbReference type="GO" id="GO:0005524">
    <property type="term" value="F:ATP binding"/>
    <property type="evidence" value="ECO:0007669"/>
    <property type="project" value="InterPro"/>
</dbReference>
<dbReference type="GO" id="GO:0016740">
    <property type="term" value="F:transferase activity"/>
    <property type="evidence" value="ECO:0007669"/>
    <property type="project" value="UniProtKB-KW"/>
</dbReference>
<dbReference type="InterPro" id="IPR012853">
    <property type="entry name" value="CPT"/>
</dbReference>
<dbReference type="SUPFAM" id="SSF52540">
    <property type="entry name" value="P-loop containing nucleoside triphosphate hydrolases"/>
    <property type="match status" value="1"/>
</dbReference>
<dbReference type="InterPro" id="IPR027417">
    <property type="entry name" value="P-loop_NTPase"/>
</dbReference>
<dbReference type="AlphaFoldDB" id="A0A6B8RK56"/>
<organism evidence="3 4">
    <name type="scientific">Paenibacillus psychroresistens</name>
    <dbReference type="NCBI Taxonomy" id="1778678"/>
    <lineage>
        <taxon>Bacteria</taxon>
        <taxon>Bacillati</taxon>
        <taxon>Bacillota</taxon>
        <taxon>Bacilli</taxon>
        <taxon>Bacillales</taxon>
        <taxon>Paenibacillaceae</taxon>
        <taxon>Paenibacillus</taxon>
    </lineage>
</organism>
<dbReference type="RefSeq" id="WP_155701456.1">
    <property type="nucleotide sequence ID" value="NZ_CP034235.1"/>
</dbReference>
<dbReference type="PIRSF" id="PIRSF007531">
    <property type="entry name" value="CPT"/>
    <property type="match status" value="1"/>
</dbReference>
<evidence type="ECO:0000256" key="1">
    <source>
        <dbReference type="PIRSR" id="PIRSR007531-1"/>
    </source>
</evidence>
<accession>A0A6B8RK56</accession>
<dbReference type="EMBL" id="CP034235">
    <property type="protein sequence ID" value="QGQ96419.1"/>
    <property type="molecule type" value="Genomic_DNA"/>
</dbReference>
<dbReference type="Proteomes" id="UP000426246">
    <property type="component" value="Chromosome"/>
</dbReference>
<name>A0A6B8RK56_9BACL</name>
<keyword evidence="3" id="KW-0808">Transferase</keyword>
<dbReference type="Pfam" id="PF07931">
    <property type="entry name" value="CPT"/>
    <property type="match status" value="1"/>
</dbReference>
<feature type="active site" evidence="1">
    <location>
        <position position="38"/>
    </location>
</feature>
<gene>
    <name evidence="3" type="ORF">EHS13_16775</name>
</gene>
<sequence>MIHGHIIFLNGTSSSGKTSLAKALETILEEPYVYVSFDSIVEPIINMYFTNIQAHEELGKAASLMIPKVASLLHHIVAALALLGKNVIVDHIITDKNWLIECVDILSDYPVTFVGVHCPLEELERRELARGDRAVGLAKSQIHTAHENMDYDLTVDTQKHDPMECAIKIKCARNISSSSAIIRMKNSLVTKH</sequence>
<reference evidence="4" key="1">
    <citation type="submission" date="2018-11" db="EMBL/GenBank/DDBJ databases">
        <title>Complete genome sequence of Paenibacillus sp. ML311-T8.</title>
        <authorList>
            <person name="Nam Y.-D."/>
            <person name="Kang J."/>
            <person name="Chung W.-H."/>
            <person name="Park Y.S."/>
        </authorList>
    </citation>
    <scope>NUCLEOTIDE SEQUENCE [LARGE SCALE GENOMIC DNA]</scope>
    <source>
        <strain evidence="4">ML311-T8</strain>
    </source>
</reference>
<evidence type="ECO:0000256" key="2">
    <source>
        <dbReference type="PIRSR" id="PIRSR007531-2"/>
    </source>
</evidence>
<keyword evidence="4" id="KW-1185">Reference proteome</keyword>
<dbReference type="KEGG" id="ppsc:EHS13_16775"/>
<feature type="binding site" evidence="2">
    <location>
        <begin position="11"/>
        <end position="18"/>
    </location>
    <ligand>
        <name>ATP</name>
        <dbReference type="ChEBI" id="CHEBI:30616"/>
    </ligand>
</feature>
<proteinExistence type="predicted"/>